<dbReference type="OrthoDB" id="49605at2759"/>
<feature type="compositionally biased region" description="Low complexity" evidence="1">
    <location>
        <begin position="18"/>
        <end position="34"/>
    </location>
</feature>
<dbReference type="InterPro" id="IPR018997">
    <property type="entry name" value="PUB_domain"/>
</dbReference>
<sequence length="250" mass="28249">MGDRETRLAAIENRRKSTGPSSPASAPVSDSGAAIPKAHNYSNFDKDHDRRQEFRRLADPGITRPNSREVAYEAIKTLLTIAGNVIDHPDEDKYHKFKPTNTAIRRKIVDPKGTLEYAVELGFRPEVIDFQPYYIFHKSRWNDLLIGHAVLKEFEEREAEKEQRLAKARAEEKAAIEAQKEKTRLAFLDDRKSKTQLDERERELRAARAARLPSPEPETELAPPQYMPGSGHLLSGTGTPPAPTNDDVID</sequence>
<dbReference type="PANTHER" id="PTHR23153:SF38">
    <property type="entry name" value="UBX DOMAIN-CONTAINING PROTEIN 6"/>
    <property type="match status" value="1"/>
</dbReference>
<name>A0A9P6L2U3_9AGAM</name>
<dbReference type="AlphaFoldDB" id="A0A9P6L2U3"/>
<evidence type="ECO:0000259" key="2">
    <source>
        <dbReference type="Pfam" id="PF09409"/>
    </source>
</evidence>
<evidence type="ECO:0000256" key="1">
    <source>
        <dbReference type="SAM" id="MobiDB-lite"/>
    </source>
</evidence>
<keyword evidence="4" id="KW-1185">Reference proteome</keyword>
<gene>
    <name evidence="3" type="ORF">BJ322DRAFT_315280</name>
</gene>
<evidence type="ECO:0000313" key="4">
    <source>
        <dbReference type="Proteomes" id="UP000736335"/>
    </source>
</evidence>
<dbReference type="SUPFAM" id="SSF143503">
    <property type="entry name" value="PUG domain-like"/>
    <property type="match status" value="1"/>
</dbReference>
<feature type="compositionally biased region" description="Basic and acidic residues" evidence="1">
    <location>
        <begin position="1"/>
        <end position="15"/>
    </location>
</feature>
<feature type="region of interest" description="Disordered" evidence="1">
    <location>
        <begin position="187"/>
        <end position="250"/>
    </location>
</feature>
<feature type="region of interest" description="Disordered" evidence="1">
    <location>
        <begin position="1"/>
        <end position="49"/>
    </location>
</feature>
<protein>
    <recommendedName>
        <fullName evidence="2">PUB domain-containing protein</fullName>
    </recommendedName>
</protein>
<dbReference type="InterPro" id="IPR036339">
    <property type="entry name" value="PUB-like_dom_sf"/>
</dbReference>
<proteinExistence type="predicted"/>
<feature type="compositionally biased region" description="Basic and acidic residues" evidence="1">
    <location>
        <begin position="187"/>
        <end position="206"/>
    </location>
</feature>
<dbReference type="EMBL" id="WIUZ02000017">
    <property type="protein sequence ID" value="KAF9780164.1"/>
    <property type="molecule type" value="Genomic_DNA"/>
</dbReference>
<accession>A0A9P6L2U3</accession>
<dbReference type="SMART" id="SM00580">
    <property type="entry name" value="PUG"/>
    <property type="match status" value="1"/>
</dbReference>
<reference evidence="3" key="2">
    <citation type="submission" date="2020-11" db="EMBL/GenBank/DDBJ databases">
        <authorList>
            <consortium name="DOE Joint Genome Institute"/>
            <person name="Kuo A."/>
            <person name="Miyauchi S."/>
            <person name="Kiss E."/>
            <person name="Drula E."/>
            <person name="Kohler A."/>
            <person name="Sanchez-Garcia M."/>
            <person name="Andreopoulos B."/>
            <person name="Barry K.W."/>
            <person name="Bonito G."/>
            <person name="Buee M."/>
            <person name="Carver A."/>
            <person name="Chen C."/>
            <person name="Cichocki N."/>
            <person name="Clum A."/>
            <person name="Culley D."/>
            <person name="Crous P.W."/>
            <person name="Fauchery L."/>
            <person name="Girlanda M."/>
            <person name="Hayes R."/>
            <person name="Keri Z."/>
            <person name="Labutti K."/>
            <person name="Lipzen A."/>
            <person name="Lombard V."/>
            <person name="Magnuson J."/>
            <person name="Maillard F."/>
            <person name="Morin E."/>
            <person name="Murat C."/>
            <person name="Nolan M."/>
            <person name="Ohm R."/>
            <person name="Pangilinan J."/>
            <person name="Pereira M."/>
            <person name="Perotto S."/>
            <person name="Peter M."/>
            <person name="Riley R."/>
            <person name="Sitrit Y."/>
            <person name="Stielow B."/>
            <person name="Szollosi G."/>
            <person name="Zifcakova L."/>
            <person name="Stursova M."/>
            <person name="Spatafora J.W."/>
            <person name="Tedersoo L."/>
            <person name="Vaario L.-M."/>
            <person name="Yamada A."/>
            <person name="Yan M."/>
            <person name="Wang P."/>
            <person name="Xu J."/>
            <person name="Bruns T."/>
            <person name="Baldrian P."/>
            <person name="Vilgalys R."/>
            <person name="Henrissat B."/>
            <person name="Grigoriev I.V."/>
            <person name="Hibbett D."/>
            <person name="Nagy L.G."/>
            <person name="Martin F.M."/>
        </authorList>
    </citation>
    <scope>NUCLEOTIDE SEQUENCE</scope>
    <source>
        <strain evidence="3">UH-Tt-Lm1</strain>
    </source>
</reference>
<dbReference type="CDD" id="cd09212">
    <property type="entry name" value="PUB"/>
    <property type="match status" value="1"/>
</dbReference>
<dbReference type="PANTHER" id="PTHR23153">
    <property type="entry name" value="UBX-RELATED"/>
    <property type="match status" value="1"/>
</dbReference>
<reference evidence="3" key="1">
    <citation type="journal article" date="2020" name="Nat. Commun.">
        <title>Large-scale genome sequencing of mycorrhizal fungi provides insights into the early evolution of symbiotic traits.</title>
        <authorList>
            <person name="Miyauchi S."/>
            <person name="Kiss E."/>
            <person name="Kuo A."/>
            <person name="Drula E."/>
            <person name="Kohler A."/>
            <person name="Sanchez-Garcia M."/>
            <person name="Morin E."/>
            <person name="Andreopoulos B."/>
            <person name="Barry K.W."/>
            <person name="Bonito G."/>
            <person name="Buee M."/>
            <person name="Carver A."/>
            <person name="Chen C."/>
            <person name="Cichocki N."/>
            <person name="Clum A."/>
            <person name="Culley D."/>
            <person name="Crous P.W."/>
            <person name="Fauchery L."/>
            <person name="Girlanda M."/>
            <person name="Hayes R.D."/>
            <person name="Keri Z."/>
            <person name="LaButti K."/>
            <person name="Lipzen A."/>
            <person name="Lombard V."/>
            <person name="Magnuson J."/>
            <person name="Maillard F."/>
            <person name="Murat C."/>
            <person name="Nolan M."/>
            <person name="Ohm R.A."/>
            <person name="Pangilinan J."/>
            <person name="Pereira M.F."/>
            <person name="Perotto S."/>
            <person name="Peter M."/>
            <person name="Pfister S."/>
            <person name="Riley R."/>
            <person name="Sitrit Y."/>
            <person name="Stielow J.B."/>
            <person name="Szollosi G."/>
            <person name="Zifcakova L."/>
            <person name="Stursova M."/>
            <person name="Spatafora J.W."/>
            <person name="Tedersoo L."/>
            <person name="Vaario L.M."/>
            <person name="Yamada A."/>
            <person name="Yan M."/>
            <person name="Wang P."/>
            <person name="Xu J."/>
            <person name="Bruns T."/>
            <person name="Baldrian P."/>
            <person name="Vilgalys R."/>
            <person name="Dunand C."/>
            <person name="Henrissat B."/>
            <person name="Grigoriev I.V."/>
            <person name="Hibbett D."/>
            <person name="Nagy L.G."/>
            <person name="Martin F.M."/>
        </authorList>
    </citation>
    <scope>NUCLEOTIDE SEQUENCE</scope>
    <source>
        <strain evidence="3">UH-Tt-Lm1</strain>
    </source>
</reference>
<dbReference type="Proteomes" id="UP000736335">
    <property type="component" value="Unassembled WGS sequence"/>
</dbReference>
<dbReference type="GO" id="GO:0005737">
    <property type="term" value="C:cytoplasm"/>
    <property type="evidence" value="ECO:0007669"/>
    <property type="project" value="TreeGrafter"/>
</dbReference>
<dbReference type="Pfam" id="PF09409">
    <property type="entry name" value="PUB"/>
    <property type="match status" value="1"/>
</dbReference>
<comment type="caution">
    <text evidence="3">The sequence shown here is derived from an EMBL/GenBank/DDBJ whole genome shotgun (WGS) entry which is preliminary data.</text>
</comment>
<feature type="domain" description="PUB" evidence="2">
    <location>
        <begin position="69"/>
        <end position="142"/>
    </location>
</feature>
<dbReference type="Gene3D" id="1.20.58.2190">
    <property type="match status" value="1"/>
</dbReference>
<evidence type="ECO:0000313" key="3">
    <source>
        <dbReference type="EMBL" id="KAF9780164.1"/>
    </source>
</evidence>
<organism evidence="3 4">
    <name type="scientific">Thelephora terrestris</name>
    <dbReference type="NCBI Taxonomy" id="56493"/>
    <lineage>
        <taxon>Eukaryota</taxon>
        <taxon>Fungi</taxon>
        <taxon>Dikarya</taxon>
        <taxon>Basidiomycota</taxon>
        <taxon>Agaricomycotina</taxon>
        <taxon>Agaricomycetes</taxon>
        <taxon>Thelephorales</taxon>
        <taxon>Thelephoraceae</taxon>
        <taxon>Thelephora</taxon>
    </lineage>
</organism>